<accession>A0A7W7ZEJ2</accession>
<reference evidence="4 5" key="1">
    <citation type="submission" date="2020-08" db="EMBL/GenBank/DDBJ databases">
        <title>Genomic Encyclopedia of Type Strains, Phase IV (KMG-V): Genome sequencing to study the core and pangenomes of soil and plant-associated prokaryotes.</title>
        <authorList>
            <person name="Whitman W."/>
        </authorList>
    </citation>
    <scope>NUCLEOTIDE SEQUENCE [LARGE SCALE GENOMIC DNA]</scope>
    <source>
        <strain evidence="4 5">M8UP14</strain>
    </source>
</reference>
<feature type="transmembrane region" description="Helical" evidence="2">
    <location>
        <begin position="373"/>
        <end position="396"/>
    </location>
</feature>
<feature type="transmembrane region" description="Helical" evidence="2">
    <location>
        <begin position="444"/>
        <end position="464"/>
    </location>
</feature>
<dbReference type="RefSeq" id="WP_184217068.1">
    <property type="nucleotide sequence ID" value="NZ_JACHIP010000003.1"/>
</dbReference>
<evidence type="ECO:0000313" key="5">
    <source>
        <dbReference type="Proteomes" id="UP000540989"/>
    </source>
</evidence>
<feature type="transmembrane region" description="Helical" evidence="2">
    <location>
        <begin position="167"/>
        <end position="185"/>
    </location>
</feature>
<dbReference type="PANTHER" id="PTHR30097">
    <property type="entry name" value="CATION EFFLUX SYSTEM PROTEIN CUSB"/>
    <property type="match status" value="1"/>
</dbReference>
<feature type="transmembrane region" description="Helical" evidence="2">
    <location>
        <begin position="205"/>
        <end position="221"/>
    </location>
</feature>
<dbReference type="GO" id="GO:0060003">
    <property type="term" value="P:copper ion export"/>
    <property type="evidence" value="ECO:0007669"/>
    <property type="project" value="TreeGrafter"/>
</dbReference>
<keyword evidence="4" id="KW-0645">Protease</keyword>
<evidence type="ECO:0000259" key="3">
    <source>
        <dbReference type="Pfam" id="PF25973"/>
    </source>
</evidence>
<evidence type="ECO:0000256" key="1">
    <source>
        <dbReference type="ARBA" id="ARBA00022448"/>
    </source>
</evidence>
<gene>
    <name evidence="4" type="ORF">HDF16_002602</name>
</gene>
<evidence type="ECO:0000313" key="4">
    <source>
        <dbReference type="EMBL" id="MBB5057896.1"/>
    </source>
</evidence>
<feature type="transmembrane region" description="Helical" evidence="2">
    <location>
        <begin position="268"/>
        <end position="289"/>
    </location>
</feature>
<name>A0A7W7ZEJ2_9BACT</name>
<keyword evidence="2" id="KW-1133">Transmembrane helix</keyword>
<dbReference type="GO" id="GO:0006508">
    <property type="term" value="P:proteolysis"/>
    <property type="evidence" value="ECO:0007669"/>
    <property type="project" value="UniProtKB-KW"/>
</dbReference>
<dbReference type="GO" id="GO:0015679">
    <property type="term" value="P:plasma membrane copper ion transport"/>
    <property type="evidence" value="ECO:0007669"/>
    <property type="project" value="TreeGrafter"/>
</dbReference>
<dbReference type="InterPro" id="IPR058647">
    <property type="entry name" value="BSH_CzcB-like"/>
</dbReference>
<dbReference type="SUPFAM" id="SSF111369">
    <property type="entry name" value="HlyD-like secretion proteins"/>
    <property type="match status" value="1"/>
</dbReference>
<keyword evidence="2" id="KW-0812">Transmembrane</keyword>
<proteinExistence type="predicted"/>
<protein>
    <submittedName>
        <fullName evidence="4">Putative peptide zinc metalloprotease protein</fullName>
    </submittedName>
</protein>
<dbReference type="Proteomes" id="UP000540989">
    <property type="component" value="Unassembled WGS sequence"/>
</dbReference>
<feature type="transmembrane region" description="Helical" evidence="2">
    <location>
        <begin position="301"/>
        <end position="322"/>
    </location>
</feature>
<feature type="domain" description="CzcB-like barrel-sandwich hybrid" evidence="3">
    <location>
        <begin position="479"/>
        <end position="580"/>
    </location>
</feature>
<sequence length="715" mass="80236">MNLSEALDAALPEIPRARLTRVHPPRLDPDLIVKEDLLDGEAVVGVFQRSKGHYFQFPPIQWQLFQLFDGERSYEEIAALFEEQTGAPLSTDDVRQLAQNMDQSEFWYQSPQERNIALNEKLSAQRTRRAKRKSHVNIAHISFSAWDPNRYLTLLDNKIGGFVYSRWCFYSVIALFLFEAVVFTAKWSVIGPDIPLFYNFTKKSFLDLVQFWVLFLILGFFHESAHGLTCKHYGGEVHKMGLMLIYLSPAFYVDVTESWISANRIQRLTTIIAGIWVEMIFCGFAMIAWTNTQPGQWLHDFSYEIILITGIAVIVVNLNPLIKLDGYYFLTELIGISDLKERSTALLSGWVQSRLLGLPVDLPVVARKRVPFFMIYAFASGLYSYLLLFAVIRFTYNIGYNWFAEFAIIPAGALAFAVFRSRVKSLWGVMTRLWKQHYGPASQRPVLSLAMAILLICMLFAPIFRDHEDAYFVIEPSRSAKLHAPAAGVVDTIAVHEGEQVHAGETLLTLRSNNTESLRSKATAQANAARFDAYDAQVSRHSSAPSAARETALRSEKIAEEAQSSLTVRTPIDGIVITEDPKSLVSRNIGSGEELLTIADGSSRIARLFVPSAALDRIVANAEVSLDLPGQFTKFHLQLPALEGEALTLPPGLIASQNYKGIKLPTFYVARLPVPERYGSIPLGLSGRALVLGQRRSLVARAWTVGMNLLRAHLW</sequence>
<dbReference type="Pfam" id="PF25973">
    <property type="entry name" value="BSH_CzcB"/>
    <property type="match status" value="1"/>
</dbReference>
<dbReference type="AlphaFoldDB" id="A0A7W7ZEJ2"/>
<keyword evidence="1" id="KW-0813">Transport</keyword>
<dbReference type="Gene3D" id="2.40.50.100">
    <property type="match status" value="1"/>
</dbReference>
<keyword evidence="4" id="KW-0482">Metalloprotease</keyword>
<comment type="caution">
    <text evidence="4">The sequence shown here is derived from an EMBL/GenBank/DDBJ whole genome shotgun (WGS) entry which is preliminary data.</text>
</comment>
<organism evidence="4 5">
    <name type="scientific">Granulicella aggregans</name>
    <dbReference type="NCBI Taxonomy" id="474949"/>
    <lineage>
        <taxon>Bacteria</taxon>
        <taxon>Pseudomonadati</taxon>
        <taxon>Acidobacteriota</taxon>
        <taxon>Terriglobia</taxon>
        <taxon>Terriglobales</taxon>
        <taxon>Acidobacteriaceae</taxon>
        <taxon>Granulicella</taxon>
    </lineage>
</organism>
<dbReference type="InterPro" id="IPR051909">
    <property type="entry name" value="MFP_Cation_Efflux"/>
</dbReference>
<dbReference type="EMBL" id="JACHIP010000003">
    <property type="protein sequence ID" value="MBB5057896.1"/>
    <property type="molecule type" value="Genomic_DNA"/>
</dbReference>
<keyword evidence="5" id="KW-1185">Reference proteome</keyword>
<feature type="transmembrane region" description="Helical" evidence="2">
    <location>
        <begin position="402"/>
        <end position="423"/>
    </location>
</feature>
<dbReference type="PANTHER" id="PTHR30097:SF4">
    <property type="entry name" value="SLR6042 PROTEIN"/>
    <property type="match status" value="1"/>
</dbReference>
<evidence type="ECO:0000256" key="2">
    <source>
        <dbReference type="SAM" id="Phobius"/>
    </source>
</evidence>
<keyword evidence="4" id="KW-0378">Hydrolase</keyword>
<dbReference type="GO" id="GO:0030313">
    <property type="term" value="C:cell envelope"/>
    <property type="evidence" value="ECO:0007669"/>
    <property type="project" value="TreeGrafter"/>
</dbReference>
<dbReference type="GO" id="GO:0008237">
    <property type="term" value="F:metallopeptidase activity"/>
    <property type="evidence" value="ECO:0007669"/>
    <property type="project" value="UniProtKB-KW"/>
</dbReference>
<keyword evidence="2" id="KW-0472">Membrane</keyword>